<reference evidence="2" key="1">
    <citation type="submission" date="2019-09" db="EMBL/GenBank/DDBJ databases">
        <title>Draft genome sequences of 48 bacterial type strains from the CCUG.</title>
        <authorList>
            <person name="Tunovic T."/>
            <person name="Pineiro-Iglesias B."/>
            <person name="Unosson C."/>
            <person name="Inganas E."/>
            <person name="Ohlen M."/>
            <person name="Cardew S."/>
            <person name="Jensie-Markopoulos S."/>
            <person name="Salva-Serra F."/>
            <person name="Jaen-Luchoro D."/>
            <person name="Karlsson R."/>
            <person name="Svensson-Stadler L."/>
            <person name="Chun J."/>
            <person name="Moore E."/>
        </authorList>
    </citation>
    <scope>NUCLEOTIDE SEQUENCE</scope>
    <source>
        <strain evidence="2">CCUG 50899</strain>
    </source>
</reference>
<evidence type="ECO:0000313" key="2">
    <source>
        <dbReference type="EMBL" id="KAB0573585.1"/>
    </source>
</evidence>
<keyword evidence="1" id="KW-0732">Signal</keyword>
<name>A0A643F5L5_9HYPH</name>
<comment type="caution">
    <text evidence="2">The sequence shown here is derived from an EMBL/GenBank/DDBJ whole genome shotgun (WGS) entry which is preliminary data.</text>
</comment>
<proteinExistence type="predicted"/>
<gene>
    <name evidence="2" type="ORF">F7Q93_03640</name>
</gene>
<sequence length="155" mass="16626">MIRFLIKSAIWLSLAFMVMPHFFPADEKTTPQKASVQAKGEPDSVDQLLANGKTALEIGKLCVNNPSFCENGTSFLSSAASGMLERSGGILEYLSDRFGTKQQSSDPVVPIVAKQELPAEPTSSSSHIVPIPTPRSVALRTLKAVPAKIESSEPL</sequence>
<dbReference type="GeneID" id="301931456"/>
<feature type="signal peptide" evidence="1">
    <location>
        <begin position="1"/>
        <end position="27"/>
    </location>
</feature>
<accession>A0A643F5L5</accession>
<protein>
    <recommendedName>
        <fullName evidence="3">DUF5330 domain-containing protein</fullName>
    </recommendedName>
</protein>
<dbReference type="AlphaFoldDB" id="A0A643F5L5"/>
<feature type="chain" id="PRO_5024886881" description="DUF5330 domain-containing protein" evidence="1">
    <location>
        <begin position="28"/>
        <end position="155"/>
    </location>
</feature>
<dbReference type="RefSeq" id="WP_024897262.1">
    <property type="nucleotide sequence ID" value="NZ_JAGDYO010000003.1"/>
</dbReference>
<evidence type="ECO:0000256" key="1">
    <source>
        <dbReference type="SAM" id="SignalP"/>
    </source>
</evidence>
<organism evidence="2">
    <name type="scientific">Brucella pituitosa</name>
    <dbReference type="NCBI Taxonomy" id="571256"/>
    <lineage>
        <taxon>Bacteria</taxon>
        <taxon>Pseudomonadati</taxon>
        <taxon>Pseudomonadota</taxon>
        <taxon>Alphaproteobacteria</taxon>
        <taxon>Hyphomicrobiales</taxon>
        <taxon>Brucellaceae</taxon>
        <taxon>Brucella/Ochrobactrum group</taxon>
        <taxon>Brucella</taxon>
    </lineage>
</organism>
<dbReference type="EMBL" id="VZPE01000001">
    <property type="protein sequence ID" value="KAB0573585.1"/>
    <property type="molecule type" value="Genomic_DNA"/>
</dbReference>
<evidence type="ECO:0008006" key="3">
    <source>
        <dbReference type="Google" id="ProtNLM"/>
    </source>
</evidence>